<comment type="caution">
    <text evidence="1">The sequence shown here is derived from an EMBL/GenBank/DDBJ whole genome shotgun (WGS) entry which is preliminary data.</text>
</comment>
<reference evidence="1 2" key="1">
    <citation type="submission" date="2019-04" db="EMBL/GenBank/DDBJ databases">
        <title>Genome sequencing of Clostridium botulinum Groups I-IV and Clostridium butyricum.</title>
        <authorList>
            <person name="Brunt J."/>
            <person name="Van Vliet A.H.M."/>
            <person name="Stringer S.C."/>
            <person name="Carter A.T."/>
            <person name="Peck M.W."/>
        </authorList>
    </citation>
    <scope>NUCLEOTIDE SEQUENCE [LARGE SCALE GENOMIC DNA]</scope>
    <source>
        <strain evidence="1 2">BL81</strain>
    </source>
</reference>
<dbReference type="InterPro" id="IPR035948">
    <property type="entry name" value="YwqG-like_sf"/>
</dbReference>
<dbReference type="EMBL" id="SXFB01000001">
    <property type="protein sequence ID" value="NFV25034.1"/>
    <property type="molecule type" value="Genomic_DNA"/>
</dbReference>
<evidence type="ECO:0000313" key="1">
    <source>
        <dbReference type="EMBL" id="NFV25034.1"/>
    </source>
</evidence>
<proteinExistence type="predicted"/>
<dbReference type="InterPro" id="IPR015315">
    <property type="entry name" value="DUF1963"/>
</dbReference>
<sequence>MKYEVPELFKEYEEIIKTTIRKSNEITFKAGKTKPWESKLGGCPYLENINDYPLDEENNQMMFIAQINLSDLVELKNMPPNGLLQFFVHNDDCYGYEYPCKVRYIEEYTTDESKLISENPYEKDYEDFLPFYKEGKMNFQINEMPMTCPCEDFNKLFDGLNEKQENKKWDEFDGAGSRIGGYPYFVQSESEHYKEHNILLLQLDIEDECGIMFGDSGNCNFFISEEDLKNRDFSNVKYDWQCC</sequence>
<dbReference type="RefSeq" id="WP_003369170.1">
    <property type="nucleotide sequence ID" value="NZ_JACBBA010000001.1"/>
</dbReference>
<evidence type="ECO:0000313" key="2">
    <source>
        <dbReference type="Proteomes" id="UP000486903"/>
    </source>
</evidence>
<organism evidence="1 2">
    <name type="scientific">Clostridium botulinum</name>
    <dbReference type="NCBI Taxonomy" id="1491"/>
    <lineage>
        <taxon>Bacteria</taxon>
        <taxon>Bacillati</taxon>
        <taxon>Bacillota</taxon>
        <taxon>Clostridia</taxon>
        <taxon>Eubacteriales</taxon>
        <taxon>Clostridiaceae</taxon>
        <taxon>Clostridium</taxon>
    </lineage>
</organism>
<accession>A0A6B4JKY8</accession>
<dbReference type="SUPFAM" id="SSF103032">
    <property type="entry name" value="Hypothetical protein YwqG"/>
    <property type="match status" value="1"/>
</dbReference>
<dbReference type="PANTHER" id="PTHR36436">
    <property type="entry name" value="SLL5081 PROTEIN"/>
    <property type="match status" value="1"/>
</dbReference>
<name>A0A6B4JKY8_CLOBO</name>
<dbReference type="Pfam" id="PF09234">
    <property type="entry name" value="DUF1963"/>
    <property type="match status" value="1"/>
</dbReference>
<dbReference type="Gene3D" id="2.30.320.10">
    <property type="entry name" value="YwqG-like"/>
    <property type="match status" value="1"/>
</dbReference>
<dbReference type="Proteomes" id="UP000486903">
    <property type="component" value="Unassembled WGS sequence"/>
</dbReference>
<dbReference type="PANTHER" id="PTHR36436:SF6">
    <property type="entry name" value="SLL5081 PROTEIN"/>
    <property type="match status" value="1"/>
</dbReference>
<dbReference type="AlphaFoldDB" id="A0A6B4JKY8"/>
<gene>
    <name evidence="1" type="ORF">FDG31_02445</name>
</gene>
<protein>
    <submittedName>
        <fullName evidence="1">DUF1963 domain-containing protein</fullName>
    </submittedName>
</protein>